<reference evidence="4 5" key="1">
    <citation type="submission" date="2019-12" db="EMBL/GenBank/DDBJ databases">
        <authorList>
            <person name="Floudas D."/>
            <person name="Bentzer J."/>
            <person name="Ahren D."/>
            <person name="Johansson T."/>
            <person name="Persson P."/>
            <person name="Tunlid A."/>
        </authorList>
    </citation>
    <scope>NUCLEOTIDE SEQUENCE [LARGE SCALE GENOMIC DNA]</scope>
    <source>
        <strain evidence="4 5">CBS 102.39</strain>
    </source>
</reference>
<accession>A0A8H4VKY3</accession>
<feature type="transmembrane region" description="Helical" evidence="2">
    <location>
        <begin position="78"/>
        <end position="100"/>
    </location>
</feature>
<feature type="transmembrane region" description="Helical" evidence="2">
    <location>
        <begin position="203"/>
        <end position="228"/>
    </location>
</feature>
<dbReference type="Pfam" id="PF20151">
    <property type="entry name" value="DUF6533"/>
    <property type="match status" value="1"/>
</dbReference>
<feature type="transmembrane region" description="Helical" evidence="2">
    <location>
        <begin position="160"/>
        <end position="182"/>
    </location>
</feature>
<comment type="caution">
    <text evidence="4">The sequence shown here is derived from an EMBL/GenBank/DDBJ whole genome shotgun (WGS) entry which is preliminary data.</text>
</comment>
<keyword evidence="5" id="KW-1185">Reference proteome</keyword>
<keyword evidence="2" id="KW-0812">Transmembrane</keyword>
<name>A0A8H4VKY3_9AGAR</name>
<dbReference type="InterPro" id="IPR045340">
    <property type="entry name" value="DUF6533"/>
</dbReference>
<evidence type="ECO:0000256" key="1">
    <source>
        <dbReference type="SAM" id="MobiDB-lite"/>
    </source>
</evidence>
<evidence type="ECO:0000259" key="3">
    <source>
        <dbReference type="Pfam" id="PF20151"/>
    </source>
</evidence>
<evidence type="ECO:0000313" key="5">
    <source>
        <dbReference type="Proteomes" id="UP000521872"/>
    </source>
</evidence>
<organism evidence="4 5">
    <name type="scientific">Agrocybe pediades</name>
    <dbReference type="NCBI Taxonomy" id="84607"/>
    <lineage>
        <taxon>Eukaryota</taxon>
        <taxon>Fungi</taxon>
        <taxon>Dikarya</taxon>
        <taxon>Basidiomycota</taxon>
        <taxon>Agaricomycotina</taxon>
        <taxon>Agaricomycetes</taxon>
        <taxon>Agaricomycetidae</taxon>
        <taxon>Agaricales</taxon>
        <taxon>Agaricineae</taxon>
        <taxon>Strophariaceae</taxon>
        <taxon>Agrocybe</taxon>
    </lineage>
</organism>
<feature type="transmembrane region" description="Helical" evidence="2">
    <location>
        <begin position="51"/>
        <end position="72"/>
    </location>
</feature>
<feature type="compositionally biased region" description="Acidic residues" evidence="1">
    <location>
        <begin position="304"/>
        <end position="324"/>
    </location>
</feature>
<protein>
    <recommendedName>
        <fullName evidence="3">DUF6533 domain-containing protein</fullName>
    </recommendedName>
</protein>
<evidence type="ECO:0000256" key="2">
    <source>
        <dbReference type="SAM" id="Phobius"/>
    </source>
</evidence>
<feature type="transmembrane region" description="Helical" evidence="2">
    <location>
        <begin position="6"/>
        <end position="30"/>
    </location>
</feature>
<feature type="transmembrane region" description="Helical" evidence="2">
    <location>
        <begin position="248"/>
        <end position="266"/>
    </location>
</feature>
<feature type="region of interest" description="Disordered" evidence="1">
    <location>
        <begin position="296"/>
        <end position="394"/>
    </location>
</feature>
<dbReference type="Proteomes" id="UP000521872">
    <property type="component" value="Unassembled WGS sequence"/>
</dbReference>
<keyword evidence="2" id="KW-1133">Transmembrane helix</keyword>
<proteinExistence type="predicted"/>
<feature type="compositionally biased region" description="Basic and acidic residues" evidence="1">
    <location>
        <begin position="340"/>
        <end position="368"/>
    </location>
</feature>
<dbReference type="AlphaFoldDB" id="A0A8H4VKY3"/>
<keyword evidence="2" id="KW-0472">Membrane</keyword>
<dbReference type="EMBL" id="JAACJL010000057">
    <property type="protein sequence ID" value="KAF4611805.1"/>
    <property type="molecule type" value="Genomic_DNA"/>
</dbReference>
<gene>
    <name evidence="4" type="ORF">D9613_003716</name>
</gene>
<feature type="domain" description="DUF6533" evidence="3">
    <location>
        <begin position="13"/>
        <end position="58"/>
    </location>
</feature>
<evidence type="ECO:0000313" key="4">
    <source>
        <dbReference type="EMBL" id="KAF4611805.1"/>
    </source>
</evidence>
<feature type="transmembrane region" description="Helical" evidence="2">
    <location>
        <begin position="112"/>
        <end position="132"/>
    </location>
</feature>
<sequence length="394" mass="44924">MTLFQVYEFAFVCCSIASVALLLWDHIITFGAEVNTMWLRKKSGGTALYTMLRYGTLFEKITVMFLASWYMTPHGCDIAVRFQIFPMVIRTLGFGAFSALRVYALRRNKWPLASFVFLLCLPSLITPAYVYAHQTSPGVDRHGCQLAYIASQTVHARLRIAGIIADLLSEIIVIIVTVNRTFHLRNEIMPLEESSRRPGLMRLLLRDGSIYFMALLTLSLADMLVLVFDNVPQFATRYDYWVVPYYTPVFRTIIICRFLLVLRSVYYDTGHEDEKDGRQSHPTSTLRFTSRVVGNMGAPLDSQFDPDMDMPWEEEDDERDERDERDESNRSDGIVYSHDPLADGMRDALHLDASDDSTRHDDSSEGKGKQRAVGMDSMSEPEKTLSLRSQISSV</sequence>